<evidence type="ECO:0000256" key="11">
    <source>
        <dbReference type="ARBA" id="ARBA00022516"/>
    </source>
</evidence>
<evidence type="ECO:0000256" key="25">
    <source>
        <dbReference type="ARBA" id="ARBA00023242"/>
    </source>
</evidence>
<keyword evidence="11" id="KW-0444">Lipid biosynthesis</keyword>
<dbReference type="PANTHER" id="PTHR11430">
    <property type="entry name" value="LIPOCALIN"/>
    <property type="match status" value="1"/>
</dbReference>
<keyword evidence="16" id="KW-0256">Endoplasmic reticulum</keyword>
<dbReference type="InParanoid" id="A0A6P8SM56"/>
<dbReference type="GO" id="GO:0048471">
    <property type="term" value="C:perinuclear region of cytoplasm"/>
    <property type="evidence" value="ECO:0007669"/>
    <property type="project" value="UniProtKB-SubCell"/>
</dbReference>
<dbReference type="KEGG" id="gsh:117368181"/>
<evidence type="ECO:0000256" key="6">
    <source>
        <dbReference type="ARBA" id="ARBA00006889"/>
    </source>
</evidence>
<dbReference type="Pfam" id="PF00061">
    <property type="entry name" value="Lipocalin"/>
    <property type="match status" value="1"/>
</dbReference>
<keyword evidence="13" id="KW-0643">Prostaglandin biosynthesis</keyword>
<evidence type="ECO:0000256" key="3">
    <source>
        <dbReference type="ARBA" id="ARBA00004555"/>
    </source>
</evidence>
<evidence type="ECO:0000256" key="30">
    <source>
        <dbReference type="ARBA" id="ARBA00031917"/>
    </source>
</evidence>
<dbReference type="GO" id="GO:0036094">
    <property type="term" value="F:small molecule binding"/>
    <property type="evidence" value="ECO:0007669"/>
    <property type="project" value="InterPro"/>
</dbReference>
<dbReference type="PANTHER" id="PTHR11430:SF86">
    <property type="entry name" value="PROSTAGLANDIN-H2 D-ISOMERASE"/>
    <property type="match status" value="1"/>
</dbReference>
<evidence type="ECO:0000256" key="10">
    <source>
        <dbReference type="ARBA" id="ARBA00022501"/>
    </source>
</evidence>
<evidence type="ECO:0000256" key="7">
    <source>
        <dbReference type="ARBA" id="ARBA00011245"/>
    </source>
</evidence>
<dbReference type="GO" id="GO:0001516">
    <property type="term" value="P:prostaglandin biosynthetic process"/>
    <property type="evidence" value="ECO:0007669"/>
    <property type="project" value="UniProtKB-KW"/>
</dbReference>
<evidence type="ECO:0000256" key="2">
    <source>
        <dbReference type="ARBA" id="ARBA00004427"/>
    </source>
</evidence>
<sequence>MPSILALSVGLLLSCVLQAWALPTPMKDFDETQFLGGWIQIASATADKQQQDVMKEMSMPHLNFQIQGETFILKIGYNIAGKCNQQTIMLKQMGQPGVWSYKSDGIECMMGVVYTDYNNYAIMMRMDNGHIIPVLLARTSETNSEYLSKFEEEIRTMDLSANDIVTPVYDDKCVPE</sequence>
<gene>
    <name evidence="35" type="primary">LOC117368181</name>
</gene>
<feature type="signal peptide" evidence="32">
    <location>
        <begin position="1"/>
        <end position="21"/>
    </location>
</feature>
<evidence type="ECO:0000256" key="19">
    <source>
        <dbReference type="ARBA" id="ARBA00023098"/>
    </source>
</evidence>
<dbReference type="GO" id="GO:0043303">
    <property type="term" value="P:mast cell degranulation"/>
    <property type="evidence" value="ECO:0007669"/>
    <property type="project" value="UniProtKB-KW"/>
</dbReference>
<evidence type="ECO:0000256" key="28">
    <source>
        <dbReference type="ARBA" id="ARBA00023891"/>
    </source>
</evidence>
<reference evidence="35" key="1">
    <citation type="submission" date="2025-08" db="UniProtKB">
        <authorList>
            <consortium name="RefSeq"/>
        </authorList>
    </citation>
    <scope>IDENTIFICATION</scope>
</reference>
<keyword evidence="9" id="KW-0963">Cytoplasm</keyword>
<keyword evidence="12" id="KW-0964">Secreted</keyword>
<keyword evidence="24" id="KW-0413">Isomerase</keyword>
<comment type="similarity">
    <text evidence="6">Belongs to the calycin superfamily. Lipocalin family.</text>
</comment>
<comment type="subcellular location">
    <subcellularLocation>
        <location evidence="4">Cytoplasm</location>
        <location evidence="4">Perinuclear region</location>
    </subcellularLocation>
    <subcellularLocation>
        <location evidence="3">Golgi apparatus</location>
    </subcellularLocation>
    <subcellularLocation>
        <location evidence="1">Nucleus membrane</location>
    </subcellularLocation>
    <subcellularLocation>
        <location evidence="2">Rough endoplasmic reticulum</location>
    </subcellularLocation>
    <subcellularLocation>
        <location evidence="5">Secreted</location>
    </subcellularLocation>
</comment>
<evidence type="ECO:0000256" key="5">
    <source>
        <dbReference type="ARBA" id="ARBA00004613"/>
    </source>
</evidence>
<feature type="chain" id="PRO_5027925588" description="Prostaglandin-H2 D-isomerase" evidence="32">
    <location>
        <begin position="22"/>
        <end position="176"/>
    </location>
</feature>
<dbReference type="FunCoup" id="A0A6P8SM56">
    <property type="interactions" value="78"/>
</dbReference>
<evidence type="ECO:0000256" key="26">
    <source>
        <dbReference type="ARBA" id="ARBA00023698"/>
    </source>
</evidence>
<dbReference type="RefSeq" id="XP_033817458.1">
    <property type="nucleotide sequence ID" value="XM_033961567.1"/>
</dbReference>
<dbReference type="InterPro" id="IPR002345">
    <property type="entry name" value="Lipocalin"/>
</dbReference>
<dbReference type="EC" id="5.3.99.2" evidence="27"/>
<evidence type="ECO:0000256" key="23">
    <source>
        <dbReference type="ARBA" id="ARBA00023180"/>
    </source>
</evidence>
<keyword evidence="22" id="KW-0275">Fatty acid biosynthesis</keyword>
<dbReference type="PRINTS" id="PR00179">
    <property type="entry name" value="LIPOCALIN"/>
</dbReference>
<accession>A0A6P8SM56</accession>
<dbReference type="AlphaFoldDB" id="A0A6P8SM56"/>
<evidence type="ECO:0000256" key="22">
    <source>
        <dbReference type="ARBA" id="ARBA00023160"/>
    </source>
</evidence>
<dbReference type="OrthoDB" id="9627583at2759"/>
<evidence type="ECO:0000313" key="35">
    <source>
        <dbReference type="RefSeq" id="XP_033817458.1"/>
    </source>
</evidence>
<dbReference type="GO" id="GO:0031965">
    <property type="term" value="C:nuclear membrane"/>
    <property type="evidence" value="ECO:0007669"/>
    <property type="project" value="UniProtKB-SubCell"/>
</dbReference>
<evidence type="ECO:0000256" key="14">
    <source>
        <dbReference type="ARBA" id="ARBA00022675"/>
    </source>
</evidence>
<evidence type="ECO:0000256" key="29">
    <source>
        <dbReference type="ARBA" id="ARBA00030654"/>
    </source>
</evidence>
<evidence type="ECO:0000256" key="12">
    <source>
        <dbReference type="ARBA" id="ARBA00022525"/>
    </source>
</evidence>
<evidence type="ECO:0000256" key="24">
    <source>
        <dbReference type="ARBA" id="ARBA00023235"/>
    </source>
</evidence>
<evidence type="ECO:0000256" key="8">
    <source>
        <dbReference type="ARBA" id="ARBA00022448"/>
    </source>
</evidence>
<keyword evidence="17" id="KW-0276">Fatty acid metabolism</keyword>
<keyword evidence="23" id="KW-0325">Glycoprotein</keyword>
<dbReference type="GO" id="GO:0005794">
    <property type="term" value="C:Golgi apparatus"/>
    <property type="evidence" value="ECO:0007669"/>
    <property type="project" value="UniProtKB-SubCell"/>
</dbReference>
<keyword evidence="15 32" id="KW-0732">Signal</keyword>
<dbReference type="GO" id="GO:0005791">
    <property type="term" value="C:rough endoplasmic reticulum"/>
    <property type="evidence" value="ECO:0007669"/>
    <property type="project" value="UniProtKB-SubCell"/>
</dbReference>
<organism evidence="34 35">
    <name type="scientific">Geotrypetes seraphini</name>
    <name type="common">Gaboon caecilian</name>
    <name type="synonym">Caecilia seraphini</name>
    <dbReference type="NCBI Taxonomy" id="260995"/>
    <lineage>
        <taxon>Eukaryota</taxon>
        <taxon>Metazoa</taxon>
        <taxon>Chordata</taxon>
        <taxon>Craniata</taxon>
        <taxon>Vertebrata</taxon>
        <taxon>Euteleostomi</taxon>
        <taxon>Amphibia</taxon>
        <taxon>Gymnophiona</taxon>
        <taxon>Geotrypetes</taxon>
    </lineage>
</organism>
<keyword evidence="19" id="KW-0443">Lipid metabolism</keyword>
<dbReference type="InterPro" id="IPR000566">
    <property type="entry name" value="Lipocln_cytosolic_FA-bd_dom"/>
</dbReference>
<evidence type="ECO:0000256" key="15">
    <source>
        <dbReference type="ARBA" id="ARBA00022729"/>
    </source>
</evidence>
<keyword evidence="18" id="KW-0333">Golgi apparatus</keyword>
<dbReference type="Gene3D" id="2.40.128.20">
    <property type="match status" value="1"/>
</dbReference>
<evidence type="ECO:0000256" key="31">
    <source>
        <dbReference type="ARBA" id="ARBA00032350"/>
    </source>
</evidence>
<evidence type="ECO:0000256" key="16">
    <source>
        <dbReference type="ARBA" id="ARBA00022824"/>
    </source>
</evidence>
<keyword evidence="10" id="KW-0644">Prostaglandin metabolism</keyword>
<evidence type="ECO:0000256" key="18">
    <source>
        <dbReference type="ARBA" id="ARBA00023034"/>
    </source>
</evidence>
<evidence type="ECO:0000256" key="1">
    <source>
        <dbReference type="ARBA" id="ARBA00004126"/>
    </source>
</evidence>
<evidence type="ECO:0000256" key="21">
    <source>
        <dbReference type="ARBA" id="ARBA00023157"/>
    </source>
</evidence>
<evidence type="ECO:0000256" key="17">
    <source>
        <dbReference type="ARBA" id="ARBA00022832"/>
    </source>
</evidence>
<keyword evidence="34" id="KW-1185">Reference proteome</keyword>
<keyword evidence="14" id="KW-0467">Mast cell degranulation</keyword>
<evidence type="ECO:0000259" key="33">
    <source>
        <dbReference type="Pfam" id="PF00061"/>
    </source>
</evidence>
<keyword evidence="25" id="KW-0539">Nucleus</keyword>
<keyword evidence="21" id="KW-1015">Disulfide bond</keyword>
<keyword evidence="20" id="KW-0472">Membrane</keyword>
<dbReference type="GO" id="GO:0004667">
    <property type="term" value="F:prostaglandin-D synthase activity"/>
    <property type="evidence" value="ECO:0007669"/>
    <property type="project" value="UniProtKB-EC"/>
</dbReference>
<evidence type="ECO:0000256" key="9">
    <source>
        <dbReference type="ARBA" id="ARBA00022490"/>
    </source>
</evidence>
<evidence type="ECO:0000256" key="13">
    <source>
        <dbReference type="ARBA" id="ARBA00022585"/>
    </source>
</evidence>
<comment type="subunit">
    <text evidence="7">Monomer.</text>
</comment>
<dbReference type="SUPFAM" id="SSF50814">
    <property type="entry name" value="Lipocalins"/>
    <property type="match status" value="1"/>
</dbReference>
<evidence type="ECO:0000256" key="32">
    <source>
        <dbReference type="SAM" id="SignalP"/>
    </source>
</evidence>
<feature type="domain" description="Lipocalin/cytosolic fatty-acid binding" evidence="33">
    <location>
        <begin position="36"/>
        <end position="168"/>
    </location>
</feature>
<proteinExistence type="inferred from homology"/>
<name>A0A6P8SM56_GEOSA</name>
<evidence type="ECO:0000256" key="20">
    <source>
        <dbReference type="ARBA" id="ARBA00023136"/>
    </source>
</evidence>
<comment type="catalytic activity">
    <reaction evidence="26">
        <text>prostaglandin H2 = prostaglandin D2</text>
        <dbReference type="Rhea" id="RHEA:10600"/>
        <dbReference type="ChEBI" id="CHEBI:57405"/>
        <dbReference type="ChEBI" id="CHEBI:57406"/>
        <dbReference type="EC" id="5.3.99.2"/>
    </reaction>
</comment>
<evidence type="ECO:0000256" key="27">
    <source>
        <dbReference type="ARBA" id="ARBA00023799"/>
    </source>
</evidence>
<dbReference type="Proteomes" id="UP000515159">
    <property type="component" value="Chromosome 10"/>
</dbReference>
<dbReference type="GO" id="GO:0005615">
    <property type="term" value="C:extracellular space"/>
    <property type="evidence" value="ECO:0007669"/>
    <property type="project" value="TreeGrafter"/>
</dbReference>
<evidence type="ECO:0000313" key="34">
    <source>
        <dbReference type="Proteomes" id="UP000515159"/>
    </source>
</evidence>
<dbReference type="GeneID" id="117368181"/>
<evidence type="ECO:0000256" key="4">
    <source>
        <dbReference type="ARBA" id="ARBA00004556"/>
    </source>
</evidence>
<dbReference type="InterPro" id="IPR012674">
    <property type="entry name" value="Calycin"/>
</dbReference>
<protein>
    <recommendedName>
        <fullName evidence="28">Prostaglandin-H2 D-isomerase</fullName>
        <ecNumber evidence="27">5.3.99.2</ecNumber>
    </recommendedName>
    <alternativeName>
        <fullName evidence="31">Glutathione-independent PGD synthase</fullName>
    </alternativeName>
    <alternativeName>
        <fullName evidence="30">Lipocalin-type prostaglandin-D synthase</fullName>
    </alternativeName>
    <alternativeName>
        <fullName evidence="29">Prostaglandin-D2 synthase</fullName>
    </alternativeName>
</protein>
<keyword evidence="8" id="KW-0813">Transport</keyword>